<keyword evidence="6" id="KW-0503">Monooxygenase</keyword>
<dbReference type="Pfam" id="PF13738">
    <property type="entry name" value="Pyr_redox_3"/>
    <property type="match status" value="1"/>
</dbReference>
<sequence>MDQPSHVDVLIIGAGISGIGAACRLTEDLPQKSYAVIEARDASGGTWDLFRYPGIRSDSDLHTLGYQFRPWTGENAIVDGPEVLEYIRDTAAEYGVDRKIRYGYCVTRATWNSEDALWTVEATPSGGGDAITMTCGWLFCASGYFRYDRGYQPHFEGQERFNGPIIHPQDWPEDLDYAGKKVVVIGSGATAVTLVPALAEQAAHVTMLQRSPTYIISVPRKDAVANLLNRLLPEGLASSITRRKNIWRQRFVFKLAKSRPELVKRFLRWSLKQQLPDDYEIDRHFAPDYDPWDQRLCAVPSGDLFKSLSRGDCSVVTDKIASFSEDGVELVGGETLEADIIVTATGLELLAFGGIEITVDGEQVELPERLTYKGAMLSGVPNFAFAMGNYNVSLTLKVGIVIDYICRVLGYMDRCGFEACVAVNPDPSQQTSPMLDFGAGYVNRSLHLFPRQGSIEHWEMSQDLARDQRELASEITADGALRFGRVAERSAATAA</sequence>
<organism evidence="7">
    <name type="scientific">freshwater metagenome</name>
    <dbReference type="NCBI Taxonomy" id="449393"/>
    <lineage>
        <taxon>unclassified sequences</taxon>
        <taxon>metagenomes</taxon>
        <taxon>ecological metagenomes</taxon>
    </lineage>
</organism>
<dbReference type="EMBL" id="CAFBPX010000087">
    <property type="protein sequence ID" value="CAB5033646.1"/>
    <property type="molecule type" value="Genomic_DNA"/>
</dbReference>
<dbReference type="AlphaFoldDB" id="A0A6J7RY68"/>
<evidence type="ECO:0000313" key="7">
    <source>
        <dbReference type="EMBL" id="CAB5033646.1"/>
    </source>
</evidence>
<dbReference type="Gene3D" id="3.50.50.60">
    <property type="entry name" value="FAD/NAD(P)-binding domain"/>
    <property type="match status" value="3"/>
</dbReference>
<evidence type="ECO:0000256" key="1">
    <source>
        <dbReference type="ARBA" id="ARBA00001974"/>
    </source>
</evidence>
<keyword evidence="2" id="KW-0285">Flavoprotein</keyword>
<dbReference type="PANTHER" id="PTHR43872">
    <property type="entry name" value="MONOOXYGENASE, PUTATIVE (AFU_ORTHOLOGUE AFUA_8G02570)-RELATED"/>
    <property type="match status" value="1"/>
</dbReference>
<keyword evidence="4" id="KW-0521">NADP</keyword>
<reference evidence="7" key="1">
    <citation type="submission" date="2020-05" db="EMBL/GenBank/DDBJ databases">
        <authorList>
            <person name="Chiriac C."/>
            <person name="Salcher M."/>
            <person name="Ghai R."/>
            <person name="Kavagutti S V."/>
        </authorList>
    </citation>
    <scope>NUCLEOTIDE SEQUENCE</scope>
</reference>
<keyword evidence="3" id="KW-0274">FAD</keyword>
<protein>
    <submittedName>
        <fullName evidence="7">Unannotated protein</fullName>
    </submittedName>
</protein>
<dbReference type="SUPFAM" id="SSF51905">
    <property type="entry name" value="FAD/NAD(P)-binding domain"/>
    <property type="match status" value="1"/>
</dbReference>
<comment type="cofactor">
    <cofactor evidence="1">
        <name>FAD</name>
        <dbReference type="ChEBI" id="CHEBI:57692"/>
    </cofactor>
</comment>
<dbReference type="PRINTS" id="PR00411">
    <property type="entry name" value="PNDRDTASEI"/>
</dbReference>
<name>A0A6J7RY68_9ZZZZ</name>
<evidence type="ECO:0000256" key="6">
    <source>
        <dbReference type="ARBA" id="ARBA00023033"/>
    </source>
</evidence>
<dbReference type="GO" id="GO:0004497">
    <property type="term" value="F:monooxygenase activity"/>
    <property type="evidence" value="ECO:0007669"/>
    <property type="project" value="UniProtKB-KW"/>
</dbReference>
<dbReference type="InterPro" id="IPR051820">
    <property type="entry name" value="FAD-binding_MO"/>
</dbReference>
<evidence type="ECO:0000256" key="2">
    <source>
        <dbReference type="ARBA" id="ARBA00022630"/>
    </source>
</evidence>
<dbReference type="FunFam" id="3.50.50.60:FF:000228">
    <property type="entry name" value="FAD-containing monooxygenase EthA"/>
    <property type="match status" value="1"/>
</dbReference>
<proteinExistence type="predicted"/>
<dbReference type="PANTHER" id="PTHR43872:SF1">
    <property type="entry name" value="MONOOXYGENASE, PUTATIVE (AFU_ORTHOLOGUE AFUA_8G02570)-RELATED"/>
    <property type="match status" value="1"/>
</dbReference>
<accession>A0A6J7RY68</accession>
<keyword evidence="5" id="KW-0560">Oxidoreductase</keyword>
<evidence type="ECO:0000256" key="3">
    <source>
        <dbReference type="ARBA" id="ARBA00022827"/>
    </source>
</evidence>
<evidence type="ECO:0000256" key="5">
    <source>
        <dbReference type="ARBA" id="ARBA00023002"/>
    </source>
</evidence>
<evidence type="ECO:0000256" key="4">
    <source>
        <dbReference type="ARBA" id="ARBA00022857"/>
    </source>
</evidence>
<gene>
    <name evidence="7" type="ORF">UFOPK4175_00602</name>
</gene>
<dbReference type="InterPro" id="IPR036188">
    <property type="entry name" value="FAD/NAD-bd_sf"/>
</dbReference>